<organism evidence="2 3">
    <name type="scientific">Phaeomoniella chlamydospora</name>
    <name type="common">Phaeoacremonium chlamydosporum</name>
    <dbReference type="NCBI Taxonomy" id="158046"/>
    <lineage>
        <taxon>Eukaryota</taxon>
        <taxon>Fungi</taxon>
        <taxon>Dikarya</taxon>
        <taxon>Ascomycota</taxon>
        <taxon>Pezizomycotina</taxon>
        <taxon>Eurotiomycetes</taxon>
        <taxon>Chaetothyriomycetidae</taxon>
        <taxon>Phaeomoniellales</taxon>
        <taxon>Phaeomoniellaceae</taxon>
        <taxon>Phaeomoniella</taxon>
    </lineage>
</organism>
<comment type="caution">
    <text evidence="2">The sequence shown here is derived from an EMBL/GenBank/DDBJ whole genome shotgun (WGS) entry which is preliminary data.</text>
</comment>
<name>A0A0G2FW94_PHACM</name>
<evidence type="ECO:0000256" key="1">
    <source>
        <dbReference type="SAM" id="MobiDB-lite"/>
    </source>
</evidence>
<dbReference type="GO" id="GO:0010972">
    <property type="term" value="P:negative regulation of G2/M transition of mitotic cell cycle"/>
    <property type="evidence" value="ECO:0007669"/>
    <property type="project" value="TreeGrafter"/>
</dbReference>
<dbReference type="Gene3D" id="1.25.40.10">
    <property type="entry name" value="Tetratricopeptide repeat domain"/>
    <property type="match status" value="1"/>
</dbReference>
<dbReference type="PANTHER" id="PTHR43628">
    <property type="entry name" value="ACTIVATOR OF C KINASE PROTEIN 1-RELATED"/>
    <property type="match status" value="1"/>
</dbReference>
<dbReference type="InterPro" id="IPR011990">
    <property type="entry name" value="TPR-like_helical_dom_sf"/>
</dbReference>
<evidence type="ECO:0000313" key="2">
    <source>
        <dbReference type="EMBL" id="KKY16098.1"/>
    </source>
</evidence>
<dbReference type="InterPro" id="IPR006597">
    <property type="entry name" value="Sel1-like"/>
</dbReference>
<feature type="compositionally biased region" description="Basic residues" evidence="1">
    <location>
        <begin position="166"/>
        <end position="183"/>
    </location>
</feature>
<dbReference type="Pfam" id="PF08238">
    <property type="entry name" value="Sel1"/>
    <property type="match status" value="3"/>
</dbReference>
<dbReference type="AlphaFoldDB" id="A0A0G2FW94"/>
<dbReference type="GO" id="GO:0032153">
    <property type="term" value="C:cell division site"/>
    <property type="evidence" value="ECO:0007669"/>
    <property type="project" value="TreeGrafter"/>
</dbReference>
<reference evidence="2 3" key="1">
    <citation type="submission" date="2015-05" db="EMBL/GenBank/DDBJ databases">
        <title>Distinctive expansion of gene families associated with plant cell wall degradation and secondary metabolism in the genomes of grapevine trunk pathogens.</title>
        <authorList>
            <person name="Lawrence D.P."/>
            <person name="Travadon R."/>
            <person name="Rolshausen P.E."/>
            <person name="Baumgartner K."/>
        </authorList>
    </citation>
    <scope>NUCLEOTIDE SEQUENCE [LARGE SCALE GENOMIC DNA]</scope>
    <source>
        <strain evidence="2">UCRPC4</strain>
    </source>
</reference>
<dbReference type="Proteomes" id="UP000053317">
    <property type="component" value="Unassembled WGS sequence"/>
</dbReference>
<dbReference type="EMBL" id="LCWF01000167">
    <property type="protein sequence ID" value="KKY16098.1"/>
    <property type="molecule type" value="Genomic_DNA"/>
</dbReference>
<dbReference type="SMART" id="SM00671">
    <property type="entry name" value="SEL1"/>
    <property type="match status" value="2"/>
</dbReference>
<reference evidence="2 3" key="2">
    <citation type="submission" date="2015-05" db="EMBL/GenBank/DDBJ databases">
        <authorList>
            <person name="Morales-Cruz A."/>
            <person name="Amrine K.C."/>
            <person name="Cantu D."/>
        </authorList>
    </citation>
    <scope>NUCLEOTIDE SEQUENCE [LARGE SCALE GENOMIC DNA]</scope>
    <source>
        <strain evidence="2">UCRPC4</strain>
    </source>
</reference>
<dbReference type="OrthoDB" id="2384430at2759"/>
<accession>A0A0G2FW94</accession>
<proteinExistence type="predicted"/>
<dbReference type="SUPFAM" id="SSF81901">
    <property type="entry name" value="HCP-like"/>
    <property type="match status" value="1"/>
</dbReference>
<feature type="region of interest" description="Disordered" evidence="1">
    <location>
        <begin position="152"/>
        <end position="183"/>
    </location>
</feature>
<evidence type="ECO:0000313" key="3">
    <source>
        <dbReference type="Proteomes" id="UP000053317"/>
    </source>
</evidence>
<gene>
    <name evidence="2" type="ORF">UCRPC4_g06009</name>
</gene>
<dbReference type="PANTHER" id="PTHR43628:SF11">
    <property type="entry name" value="PROTEIN DSF2"/>
    <property type="match status" value="1"/>
</dbReference>
<sequence>MLLYALACRHGWGMRANQREGVQWLRKAVDSAGLEVIEDGEEEHATNRRDFAERKTRRAQFALAIYELGVSHLNGWGIDQDRALALRCFEIAGNWGDPDALAEAGFCYAEGIGCKKDLMKAARFYRMAAAKGMSMVGNSWIYKDKYMDKDEKFPQLPASSGSPEKKRSKSRTRSRSIFGRKKV</sequence>
<protein>
    <submittedName>
        <fullName evidence="2">Putative cell cycle inhibitor nif1</fullName>
    </submittedName>
</protein>
<keyword evidence="3" id="KW-1185">Reference proteome</keyword>
<dbReference type="InterPro" id="IPR052945">
    <property type="entry name" value="Mitotic_Regulator"/>
</dbReference>